<evidence type="ECO:0000313" key="4">
    <source>
        <dbReference type="Proteomes" id="UP000187417"/>
    </source>
</evidence>
<dbReference type="AlphaFoldDB" id="A0A1Q6F479"/>
<gene>
    <name evidence="3" type="ORF">BHV66_08340</name>
</gene>
<dbReference type="EMBL" id="MNQH01000033">
    <property type="protein sequence ID" value="OKY93650.1"/>
    <property type="molecule type" value="Genomic_DNA"/>
</dbReference>
<keyword evidence="1" id="KW-1133">Transmembrane helix</keyword>
<feature type="transmembrane region" description="Helical" evidence="1">
    <location>
        <begin position="136"/>
        <end position="156"/>
    </location>
</feature>
<keyword evidence="1" id="KW-0812">Transmembrane</keyword>
<reference evidence="3 4" key="1">
    <citation type="journal article" date="2016" name="Nat. Biotechnol.">
        <title>Measurement of bacterial replication rates in microbial communities.</title>
        <authorList>
            <person name="Brown C.T."/>
            <person name="Olm M.R."/>
            <person name="Thomas B.C."/>
            <person name="Banfield J.F."/>
        </authorList>
    </citation>
    <scope>NUCLEOTIDE SEQUENCE [LARGE SCALE GENOMIC DNA]</scope>
    <source>
        <strain evidence="3">CAG:67_53_122</strain>
    </source>
</reference>
<dbReference type="STRING" id="28117.BHV66_08340"/>
<proteinExistence type="predicted"/>
<evidence type="ECO:0000313" key="3">
    <source>
        <dbReference type="EMBL" id="OKY93650.1"/>
    </source>
</evidence>
<name>A0A1Q6F479_9BACT</name>
<dbReference type="SUPFAM" id="SSF81324">
    <property type="entry name" value="Voltage-gated potassium channels"/>
    <property type="match status" value="1"/>
</dbReference>
<accession>A0A1Q6F479</accession>
<comment type="caution">
    <text evidence="3">The sequence shown here is derived from an EMBL/GenBank/DDBJ whole genome shotgun (WGS) entry which is preliminary data.</text>
</comment>
<dbReference type="RefSeq" id="WP_004327920.1">
    <property type="nucleotide sequence ID" value="NZ_BAAFKT010000006.1"/>
</dbReference>
<dbReference type="GeneID" id="73802430"/>
<feature type="domain" description="Potassium channel" evidence="2">
    <location>
        <begin position="144"/>
        <end position="221"/>
    </location>
</feature>
<feature type="transmembrane region" description="Helical" evidence="1">
    <location>
        <begin position="49"/>
        <end position="69"/>
    </location>
</feature>
<sequence>MVQAKTSDFQPLPLKILNVLSLLAGASLLVAVSWEILLGDPRHYSTDYLLLQGIVCVVFLADFFARMWMADHSWRFFFRNLYFFLLSVPYLNIVDWMGIELSHAEAMLMGLVPLLRALLGLYVLFTWIINNRVTRLLTSYVLSMLVFTYFAALIFYDYEIEVNPALHDFGDAIWWASMNLTTVGADIFAVTAVGKILTVLLPTLGMMMFPIFTVYVTQIYTRNRKSDS</sequence>
<evidence type="ECO:0000256" key="1">
    <source>
        <dbReference type="SAM" id="Phobius"/>
    </source>
</evidence>
<evidence type="ECO:0000259" key="2">
    <source>
        <dbReference type="Pfam" id="PF07885"/>
    </source>
</evidence>
<dbReference type="Pfam" id="PF07885">
    <property type="entry name" value="Ion_trans_2"/>
    <property type="match status" value="1"/>
</dbReference>
<feature type="transmembrane region" description="Helical" evidence="1">
    <location>
        <begin position="12"/>
        <end position="37"/>
    </location>
</feature>
<keyword evidence="1" id="KW-0472">Membrane</keyword>
<feature type="transmembrane region" description="Helical" evidence="1">
    <location>
        <begin position="187"/>
        <end position="216"/>
    </location>
</feature>
<protein>
    <submittedName>
        <fullName evidence="3">Ion channel</fullName>
    </submittedName>
</protein>
<dbReference type="Gene3D" id="1.10.287.70">
    <property type="match status" value="1"/>
</dbReference>
<feature type="transmembrane region" description="Helical" evidence="1">
    <location>
        <begin position="81"/>
        <end position="99"/>
    </location>
</feature>
<dbReference type="InterPro" id="IPR013099">
    <property type="entry name" value="K_chnl_dom"/>
</dbReference>
<dbReference type="Proteomes" id="UP000187417">
    <property type="component" value="Unassembled WGS sequence"/>
</dbReference>
<organism evidence="3 4">
    <name type="scientific">Alistipes putredinis</name>
    <dbReference type="NCBI Taxonomy" id="28117"/>
    <lineage>
        <taxon>Bacteria</taxon>
        <taxon>Pseudomonadati</taxon>
        <taxon>Bacteroidota</taxon>
        <taxon>Bacteroidia</taxon>
        <taxon>Bacteroidales</taxon>
        <taxon>Rikenellaceae</taxon>
        <taxon>Alistipes</taxon>
    </lineage>
</organism>
<feature type="transmembrane region" description="Helical" evidence="1">
    <location>
        <begin position="111"/>
        <end position="129"/>
    </location>
</feature>